<evidence type="ECO:0000313" key="1">
    <source>
        <dbReference type="EMBL" id="KAK8145436.1"/>
    </source>
</evidence>
<dbReference type="AlphaFoldDB" id="A0AAW0RU23"/>
<comment type="caution">
    <text evidence="1">The sequence shown here is derived from an EMBL/GenBank/DDBJ whole genome shotgun (WGS) entry which is preliminary data.</text>
</comment>
<dbReference type="Proteomes" id="UP001397290">
    <property type="component" value="Unassembled WGS sequence"/>
</dbReference>
<dbReference type="EMBL" id="JAAHCF010000290">
    <property type="protein sequence ID" value="KAK8145436.1"/>
    <property type="molecule type" value="Genomic_DNA"/>
</dbReference>
<evidence type="ECO:0000313" key="2">
    <source>
        <dbReference type="Proteomes" id="UP001397290"/>
    </source>
</evidence>
<accession>A0AAW0RU23</accession>
<proteinExistence type="predicted"/>
<organism evidence="1 2">
    <name type="scientific">Beauveria asiatica</name>
    <dbReference type="NCBI Taxonomy" id="1069075"/>
    <lineage>
        <taxon>Eukaryota</taxon>
        <taxon>Fungi</taxon>
        <taxon>Dikarya</taxon>
        <taxon>Ascomycota</taxon>
        <taxon>Pezizomycotina</taxon>
        <taxon>Sordariomycetes</taxon>
        <taxon>Hypocreomycetidae</taxon>
        <taxon>Hypocreales</taxon>
        <taxon>Cordycipitaceae</taxon>
        <taxon>Beauveria</taxon>
    </lineage>
</organism>
<gene>
    <name evidence="1" type="ORF">G3M48_004443</name>
</gene>
<keyword evidence="2" id="KW-1185">Reference proteome</keyword>
<sequence length="261" mass="29856">MSQFFGNSTFLLGRYLATNLAVNRAFAMARGFIESFPVEIRLLIYRECSFTDLAHLATLCRTTLNEVGDCTRSAVIDIEDIRLLTRPAITPFLHRICSNILDLRVELPPPNNIYDYSCHRVTWRMLFGIMQHMRNLRTLEITGDVIYVSGDLQSIVQSLPQIPLQEATIYIGNSASVQLFRHCSILNLKTLRITADPIEMFEHQDPVDNNVTHLEVWSTQETLLNSITRGSLPSVDRRIYHLIGLYFPTLRSLSFTQIGKH</sequence>
<evidence type="ECO:0008006" key="3">
    <source>
        <dbReference type="Google" id="ProtNLM"/>
    </source>
</evidence>
<reference evidence="1 2" key="1">
    <citation type="submission" date="2020-02" db="EMBL/GenBank/DDBJ databases">
        <title>Comparative genomics of the hypocrealean fungal genus Beauvera.</title>
        <authorList>
            <person name="Showalter D.N."/>
            <person name="Bushley K.E."/>
            <person name="Rehner S.A."/>
        </authorList>
    </citation>
    <scope>NUCLEOTIDE SEQUENCE [LARGE SCALE GENOMIC DNA]</scope>
    <source>
        <strain evidence="1 2">ARSEF4384</strain>
    </source>
</reference>
<name>A0AAW0RU23_9HYPO</name>
<protein>
    <recommendedName>
        <fullName evidence="3">F-box domain-containing protein</fullName>
    </recommendedName>
</protein>